<reference evidence="2" key="1">
    <citation type="journal article" date="2022" name="bioRxiv">
        <title>Sequencing and chromosome-scale assembly of the giantPleurodeles waltlgenome.</title>
        <authorList>
            <person name="Brown T."/>
            <person name="Elewa A."/>
            <person name="Iarovenko S."/>
            <person name="Subramanian E."/>
            <person name="Araus A.J."/>
            <person name="Petzold A."/>
            <person name="Susuki M."/>
            <person name="Suzuki K.-i.T."/>
            <person name="Hayashi T."/>
            <person name="Toyoda A."/>
            <person name="Oliveira C."/>
            <person name="Osipova E."/>
            <person name="Leigh N.D."/>
            <person name="Simon A."/>
            <person name="Yun M.H."/>
        </authorList>
    </citation>
    <scope>NUCLEOTIDE SEQUENCE</scope>
    <source>
        <strain evidence="2">20211129_DDA</strain>
        <tissue evidence="2">Liver</tissue>
    </source>
</reference>
<dbReference type="AlphaFoldDB" id="A0AAV7VKI3"/>
<dbReference type="Proteomes" id="UP001066276">
    <property type="component" value="Chromosome 2_1"/>
</dbReference>
<evidence type="ECO:0000313" key="3">
    <source>
        <dbReference type="Proteomes" id="UP001066276"/>
    </source>
</evidence>
<proteinExistence type="predicted"/>
<comment type="caution">
    <text evidence="2">The sequence shown here is derived from an EMBL/GenBank/DDBJ whole genome shotgun (WGS) entry which is preliminary data.</text>
</comment>
<name>A0AAV7VKI3_PLEWA</name>
<sequence length="137" mass="15326">MRPDATAWEEQRPGSAKRWVAKKGEYVACTRCVGQGEQSVKKGSTWEEGMSDMSFEEGELRTSGSETEWWERQGRGVSNPVRKSLQVSQAGRRSTGSSLEQRKGEQRKISSSKVATYQSISILFDIHVLFMALGSTF</sequence>
<feature type="compositionally biased region" description="Polar residues" evidence="1">
    <location>
        <begin position="85"/>
        <end position="99"/>
    </location>
</feature>
<organism evidence="2 3">
    <name type="scientific">Pleurodeles waltl</name>
    <name type="common">Iberian ribbed newt</name>
    <dbReference type="NCBI Taxonomy" id="8319"/>
    <lineage>
        <taxon>Eukaryota</taxon>
        <taxon>Metazoa</taxon>
        <taxon>Chordata</taxon>
        <taxon>Craniata</taxon>
        <taxon>Vertebrata</taxon>
        <taxon>Euteleostomi</taxon>
        <taxon>Amphibia</taxon>
        <taxon>Batrachia</taxon>
        <taxon>Caudata</taxon>
        <taxon>Salamandroidea</taxon>
        <taxon>Salamandridae</taxon>
        <taxon>Pleurodelinae</taxon>
        <taxon>Pleurodeles</taxon>
    </lineage>
</organism>
<protein>
    <submittedName>
        <fullName evidence="2">Uncharacterized protein</fullName>
    </submittedName>
</protein>
<gene>
    <name evidence="2" type="ORF">NDU88_004478</name>
</gene>
<evidence type="ECO:0000256" key="1">
    <source>
        <dbReference type="SAM" id="MobiDB-lite"/>
    </source>
</evidence>
<keyword evidence="3" id="KW-1185">Reference proteome</keyword>
<accession>A0AAV7VKI3</accession>
<dbReference type="EMBL" id="JANPWB010000003">
    <property type="protein sequence ID" value="KAJ1200657.1"/>
    <property type="molecule type" value="Genomic_DNA"/>
</dbReference>
<evidence type="ECO:0000313" key="2">
    <source>
        <dbReference type="EMBL" id="KAJ1200657.1"/>
    </source>
</evidence>
<feature type="region of interest" description="Disordered" evidence="1">
    <location>
        <begin position="37"/>
        <end position="109"/>
    </location>
</feature>